<keyword evidence="7" id="KW-0663">Pyridoxal phosphate</keyword>
<evidence type="ECO:0000256" key="5">
    <source>
        <dbReference type="ARBA" id="ARBA00022679"/>
    </source>
</evidence>
<gene>
    <name evidence="14" type="ORF">Gxy13693_042_057</name>
</gene>
<feature type="domain" description="SsuA/THI5-like" evidence="13">
    <location>
        <begin position="43"/>
        <end position="255"/>
    </location>
</feature>
<dbReference type="Proteomes" id="UP000032683">
    <property type="component" value="Unassembled WGS sequence"/>
</dbReference>
<protein>
    <recommendedName>
        <fullName evidence="10">Thiamine pyrimidine synthase</fullName>
    </recommendedName>
</protein>
<evidence type="ECO:0000313" key="15">
    <source>
        <dbReference type="Proteomes" id="UP000032683"/>
    </source>
</evidence>
<evidence type="ECO:0000256" key="3">
    <source>
        <dbReference type="ARBA" id="ARBA00009406"/>
    </source>
</evidence>
<feature type="chain" id="PRO_5002310538" description="Thiamine pyrimidine synthase" evidence="12">
    <location>
        <begin position="26"/>
        <end position="340"/>
    </location>
</feature>
<reference evidence="14 15" key="1">
    <citation type="submission" date="2012-11" db="EMBL/GenBank/DDBJ databases">
        <title>Whole genome sequence of Gluconacetobacter xylinus NBRC 13693.</title>
        <authorList>
            <person name="Azuma Y."/>
            <person name="Higashiura N."/>
            <person name="Hirakawa H."/>
            <person name="Matsushita K."/>
        </authorList>
    </citation>
    <scope>NUCLEOTIDE SEQUENCE [LARGE SCALE GENOMIC DNA]</scope>
    <source>
        <strain evidence="14 15">NBRC 13693</strain>
    </source>
</reference>
<feature type="signal peptide" evidence="12">
    <location>
        <begin position="1"/>
        <end position="25"/>
    </location>
</feature>
<keyword evidence="8" id="KW-0784">Thiamine biosynthesis</keyword>
<comment type="pathway">
    <text evidence="2">Cofactor biosynthesis; thiamine diphosphate biosynthesis.</text>
</comment>
<evidence type="ECO:0000256" key="11">
    <source>
        <dbReference type="ARBA" id="ARBA00048179"/>
    </source>
</evidence>
<dbReference type="Gene3D" id="3.40.190.10">
    <property type="entry name" value="Periplasmic binding protein-like II"/>
    <property type="match status" value="2"/>
</dbReference>
<evidence type="ECO:0000256" key="1">
    <source>
        <dbReference type="ARBA" id="ARBA00003469"/>
    </source>
</evidence>
<keyword evidence="6" id="KW-0479">Metal-binding</keyword>
<dbReference type="GO" id="GO:0009228">
    <property type="term" value="P:thiamine biosynthetic process"/>
    <property type="evidence" value="ECO:0007669"/>
    <property type="project" value="UniProtKB-KW"/>
</dbReference>
<keyword evidence="12" id="KW-0732">Signal</keyword>
<proteinExistence type="inferred from homology"/>
<organism evidence="14 15">
    <name type="scientific">Komagataeibacter xylinus NBRC 13693</name>
    <dbReference type="NCBI Taxonomy" id="1234668"/>
    <lineage>
        <taxon>Bacteria</taxon>
        <taxon>Pseudomonadati</taxon>
        <taxon>Pseudomonadota</taxon>
        <taxon>Alphaproteobacteria</taxon>
        <taxon>Acetobacterales</taxon>
        <taxon>Acetobacteraceae</taxon>
        <taxon>Komagataeibacter</taxon>
    </lineage>
</organism>
<evidence type="ECO:0000256" key="4">
    <source>
        <dbReference type="ARBA" id="ARBA00011738"/>
    </source>
</evidence>
<comment type="caution">
    <text evidence="14">The sequence shown here is derived from an EMBL/GenBank/DDBJ whole genome shotgun (WGS) entry which is preliminary data.</text>
</comment>
<dbReference type="InterPro" id="IPR015168">
    <property type="entry name" value="SsuA/THI5"/>
</dbReference>
<dbReference type="EMBL" id="BANJ01000042">
    <property type="protein sequence ID" value="GAO00223.1"/>
    <property type="molecule type" value="Genomic_DNA"/>
</dbReference>
<dbReference type="GO" id="GO:0046872">
    <property type="term" value="F:metal ion binding"/>
    <property type="evidence" value="ECO:0007669"/>
    <property type="project" value="UniProtKB-KW"/>
</dbReference>
<comment type="subunit">
    <text evidence="4">Homodimer.</text>
</comment>
<comment type="similarity">
    <text evidence="3">Belongs to the NMT1/THI5 family.</text>
</comment>
<evidence type="ECO:0000256" key="8">
    <source>
        <dbReference type="ARBA" id="ARBA00022977"/>
    </source>
</evidence>
<accession>A0A0D6Q9P8</accession>
<dbReference type="AlphaFoldDB" id="A0A0D6Q9P8"/>
<evidence type="ECO:0000256" key="9">
    <source>
        <dbReference type="ARBA" id="ARBA00023004"/>
    </source>
</evidence>
<evidence type="ECO:0000256" key="6">
    <source>
        <dbReference type="ARBA" id="ARBA00022723"/>
    </source>
</evidence>
<keyword evidence="5" id="KW-0808">Transferase</keyword>
<evidence type="ECO:0000256" key="2">
    <source>
        <dbReference type="ARBA" id="ARBA00004948"/>
    </source>
</evidence>
<keyword evidence="9" id="KW-0408">Iron</keyword>
<dbReference type="RefSeq" id="WP_048856605.1">
    <property type="nucleotide sequence ID" value="NZ_BANJ01000042.1"/>
</dbReference>
<comment type="function">
    <text evidence="1">Responsible for the formation of the pyrimidine heterocycle in the thiamine biosynthesis pathway. Catalyzes the formation of hydroxymethylpyrimidine phosphate (HMP-P) from histidine and pyridoxal phosphate (PLP). The protein uses PLP and the active site histidine to form HMP-P, generating an inactive enzyme. The enzyme can only undergo a single turnover, which suggests it is a suicide enzyme.</text>
</comment>
<sequence>MKWHRRSFLASLVLSRAVAPGSIRAAETPSLPVVRLKLGWIANVQYAGEWIALDRGFFRNQGLDVTWTAGGPNAPDPAVMLAAGRADLSYMSWLPFLDAVARGNDLVILGTEMPRNPLGVISLPAHPVRVPRDLLGLRILAQGINETTSINAVLAIAGLPQKWTFVPAGFSPDPLIDGQGDAFVGFDTNQKLTLEMMGLKQDRDFIFTNFADLGFVTPAALLVTTRAYLAQNRPRVVAFLRGLIQGWTFNETDPAVAARLVVEKYGEDYGFDLDQQILQNRSQIPFTHYRGMPARPLLSLDRDMMAGPMYAAARAAGRTALPDIDRIADFTVVPEAFKGI</sequence>
<evidence type="ECO:0000259" key="13">
    <source>
        <dbReference type="Pfam" id="PF09084"/>
    </source>
</evidence>
<evidence type="ECO:0000256" key="7">
    <source>
        <dbReference type="ARBA" id="ARBA00022898"/>
    </source>
</evidence>
<dbReference type="GO" id="GO:0016740">
    <property type="term" value="F:transferase activity"/>
    <property type="evidence" value="ECO:0007669"/>
    <property type="project" value="UniProtKB-KW"/>
</dbReference>
<evidence type="ECO:0000256" key="10">
    <source>
        <dbReference type="ARBA" id="ARBA00033171"/>
    </source>
</evidence>
<name>A0A0D6Q9P8_KOMXY</name>
<comment type="catalytic activity">
    <reaction evidence="11">
        <text>N(6)-(pyridoxal phosphate)-L-lysyl-[4-amino-5-hydroxymethyl-2-methylpyrimidine phosphate synthase] + L-histidyl-[4-amino-5-hydroxymethyl-2-methylpyrimidine phosphate synthase] + 2 Fe(3+) + 4 H2O = L-lysyl-[4-amino-5-hydroxymethyl-2-methylpyrimidine phosphate synthase] + (2S)-2-amino-5-hydroxy-4-oxopentanoyl-[4-amino-5-hydroxymethyl-2-methylpyrimidine phosphate synthase] + 4-amino-2-methyl-5-(phosphooxymethyl)pyrimidine + 3-oxopropanoate + 2 Fe(2+) + 2 H(+)</text>
        <dbReference type="Rhea" id="RHEA:65756"/>
        <dbReference type="Rhea" id="RHEA-COMP:16892"/>
        <dbReference type="Rhea" id="RHEA-COMP:16893"/>
        <dbReference type="Rhea" id="RHEA-COMP:16894"/>
        <dbReference type="Rhea" id="RHEA-COMP:16895"/>
        <dbReference type="ChEBI" id="CHEBI:15377"/>
        <dbReference type="ChEBI" id="CHEBI:15378"/>
        <dbReference type="ChEBI" id="CHEBI:29033"/>
        <dbReference type="ChEBI" id="CHEBI:29034"/>
        <dbReference type="ChEBI" id="CHEBI:29969"/>
        <dbReference type="ChEBI" id="CHEBI:29979"/>
        <dbReference type="ChEBI" id="CHEBI:33190"/>
        <dbReference type="ChEBI" id="CHEBI:58354"/>
        <dbReference type="ChEBI" id="CHEBI:143915"/>
        <dbReference type="ChEBI" id="CHEBI:157692"/>
    </reaction>
    <physiologicalReaction direction="left-to-right" evidence="11">
        <dbReference type="Rhea" id="RHEA:65757"/>
    </physiologicalReaction>
</comment>
<dbReference type="PANTHER" id="PTHR31528:SF1">
    <property type="entry name" value="4-AMINO-5-HYDROXYMETHYL-2-METHYLPYRIMIDINE PHOSPHATE SYNTHASE THI11-RELATED"/>
    <property type="match status" value="1"/>
</dbReference>
<dbReference type="Pfam" id="PF09084">
    <property type="entry name" value="NMT1"/>
    <property type="match status" value="1"/>
</dbReference>
<dbReference type="PANTHER" id="PTHR31528">
    <property type="entry name" value="4-AMINO-5-HYDROXYMETHYL-2-METHYLPYRIMIDINE PHOSPHATE SYNTHASE THI11-RELATED"/>
    <property type="match status" value="1"/>
</dbReference>
<evidence type="ECO:0000256" key="12">
    <source>
        <dbReference type="SAM" id="SignalP"/>
    </source>
</evidence>
<evidence type="ECO:0000313" key="14">
    <source>
        <dbReference type="EMBL" id="GAO00223.1"/>
    </source>
</evidence>
<dbReference type="SUPFAM" id="SSF53850">
    <property type="entry name" value="Periplasmic binding protein-like II"/>
    <property type="match status" value="1"/>
</dbReference>
<dbReference type="InterPro" id="IPR027939">
    <property type="entry name" value="NMT1/THI5"/>
</dbReference>